<proteinExistence type="predicted"/>
<accession>D3VD53</accession>
<dbReference type="AlphaFoldDB" id="D3VD53"/>
<organism evidence="1 2">
    <name type="scientific">Xenorhabdus nematophila (strain ATCC 19061 / DSM 3370 / CCUG 14189 / LMG 1036 / NCIMB 9965 / AN6)</name>
    <dbReference type="NCBI Taxonomy" id="406817"/>
    <lineage>
        <taxon>Bacteria</taxon>
        <taxon>Pseudomonadati</taxon>
        <taxon>Pseudomonadota</taxon>
        <taxon>Gammaproteobacteria</taxon>
        <taxon>Enterobacterales</taxon>
        <taxon>Morganellaceae</taxon>
        <taxon>Xenorhabdus</taxon>
    </lineage>
</organism>
<evidence type="ECO:0000313" key="2">
    <source>
        <dbReference type="Proteomes" id="UP000008075"/>
    </source>
</evidence>
<sequence length="67" mass="7505">MGKFVSYQFGYPNSLQRQILPAPLYNAVKGHCIDSQQLLGELSAIENLLAKQIFPLHPTKSSKFILT</sequence>
<dbReference type="HOGENOM" id="CLU_2884935_0_0_6"/>
<gene>
    <name evidence="1" type="ordered locus">XNC1_1859</name>
</gene>
<protein>
    <submittedName>
        <fullName evidence="1">Uncharacterized protein</fullName>
    </submittedName>
</protein>
<dbReference type="KEGG" id="xne:XNC1_1859"/>
<name>D3VD53_XENNA</name>
<dbReference type="EMBL" id="FN667742">
    <property type="protein sequence ID" value="CBJ89919.1"/>
    <property type="molecule type" value="Genomic_DNA"/>
</dbReference>
<evidence type="ECO:0000313" key="1">
    <source>
        <dbReference type="EMBL" id="CBJ89919.1"/>
    </source>
</evidence>
<dbReference type="Proteomes" id="UP000008075">
    <property type="component" value="Chromosome"/>
</dbReference>
<reference evidence="1 2" key="1">
    <citation type="journal article" date="2011" name="PLoS ONE">
        <title>The entomopathogenic bacterial endosymbionts xenorhabdus and photorhabdus: convergent lifestyles from divergent genomes.</title>
        <authorList>
            <person name="Chaston J.M."/>
            <person name="Suen G."/>
            <person name="Tucker S.L."/>
            <person name="Andersen A.W."/>
            <person name="Bhasin A."/>
            <person name="Bode E."/>
            <person name="Bode H.B."/>
            <person name="Brachmann A.O."/>
            <person name="Cowles C.E."/>
            <person name="Cowles K.N."/>
            <person name="Darby C."/>
            <person name="de Leon L."/>
            <person name="Drace K."/>
            <person name="Du Z."/>
            <person name="Givaudan A."/>
            <person name="Herbert Tran E.E."/>
            <person name="Jewell K.A."/>
            <person name="Knack J.J."/>
            <person name="Krasomil-Osterfeld K.C."/>
            <person name="Kukor R."/>
            <person name="Lanois A."/>
            <person name="Latreille P."/>
            <person name="Leimgruber N.K."/>
            <person name="Lipke C.M."/>
            <person name="Liu R."/>
            <person name="Lu X."/>
            <person name="Martens E.C."/>
            <person name="Marri P.R."/>
            <person name="Medigue C."/>
            <person name="Menard M.L."/>
            <person name="Miller N.M."/>
            <person name="Morales-Soto N."/>
            <person name="Norton S."/>
            <person name="Ogier J.C."/>
            <person name="Orchard S.S."/>
            <person name="Park D."/>
            <person name="Park Y."/>
            <person name="Qurollo B.A."/>
            <person name="Sugar D.R."/>
            <person name="Richards G.R."/>
            <person name="Rouy Z."/>
            <person name="Slominski B."/>
            <person name="Slominski K."/>
            <person name="Snyder H."/>
            <person name="Tjaden B.C."/>
            <person name="van der Hoeven R."/>
            <person name="Welch R.D."/>
            <person name="Wheeler C."/>
            <person name="Xiang B."/>
            <person name="Barbazuk B."/>
            <person name="Gaudriault S."/>
            <person name="Goodner B."/>
            <person name="Slater S.C."/>
            <person name="Forst S."/>
            <person name="Goldman B.S."/>
            <person name="Goodrich-Blair H."/>
        </authorList>
    </citation>
    <scope>NUCLEOTIDE SEQUENCE [LARGE SCALE GENOMIC DNA]</scope>
    <source>
        <strain evidence="2">ATCC 19061 / DSM 3370 / CCUG 14189 / LMG 1036 / NCIMB 9965 / AN6</strain>
    </source>
</reference>
<dbReference type="STRING" id="406817.XNC1_1859"/>
<keyword evidence="2" id="KW-1185">Reference proteome</keyword>